<keyword evidence="3" id="KW-1185">Reference proteome</keyword>
<sequence length="83" mass="8621">MEPVNANVAASVTQQLPPQRNNAQQTALASISEVVAAPPSSETTEEDATESVQVSNSLGQAAEASNLTRSRAIELYRAVAALV</sequence>
<proteinExistence type="predicted"/>
<evidence type="ECO:0000313" key="2">
    <source>
        <dbReference type="EMBL" id="TCI04579.1"/>
    </source>
</evidence>
<evidence type="ECO:0000256" key="1">
    <source>
        <dbReference type="SAM" id="MobiDB-lite"/>
    </source>
</evidence>
<gene>
    <name evidence="2" type="ORF">EZV61_00950</name>
</gene>
<protein>
    <submittedName>
        <fullName evidence="2">Uncharacterized protein</fullName>
    </submittedName>
</protein>
<organism evidence="2 3">
    <name type="scientific">Corallincola luteus</name>
    <dbReference type="NCBI Taxonomy" id="1775177"/>
    <lineage>
        <taxon>Bacteria</taxon>
        <taxon>Pseudomonadati</taxon>
        <taxon>Pseudomonadota</taxon>
        <taxon>Gammaproteobacteria</taxon>
        <taxon>Alteromonadales</taxon>
        <taxon>Psychromonadaceae</taxon>
        <taxon>Corallincola</taxon>
    </lineage>
</organism>
<reference evidence="2 3" key="1">
    <citation type="submission" date="2019-02" db="EMBL/GenBank/DDBJ databases">
        <title>Corallincola luteus sp. nov., a marine bacterium isolated from surface sediment of Bohai Sea in China.</title>
        <authorList>
            <person name="Ren Q."/>
        </authorList>
    </citation>
    <scope>NUCLEOTIDE SEQUENCE [LARGE SCALE GENOMIC DNA]</scope>
    <source>
        <strain evidence="2 3">DASS28</strain>
    </source>
</reference>
<dbReference type="Proteomes" id="UP000292554">
    <property type="component" value="Unassembled WGS sequence"/>
</dbReference>
<dbReference type="RefSeq" id="WP_131414026.1">
    <property type="nucleotide sequence ID" value="NZ_SJXE01000001.1"/>
</dbReference>
<comment type="caution">
    <text evidence="2">The sequence shown here is derived from an EMBL/GenBank/DDBJ whole genome shotgun (WGS) entry which is preliminary data.</text>
</comment>
<feature type="compositionally biased region" description="Polar residues" evidence="1">
    <location>
        <begin position="8"/>
        <end position="29"/>
    </location>
</feature>
<evidence type="ECO:0000313" key="3">
    <source>
        <dbReference type="Proteomes" id="UP000292554"/>
    </source>
</evidence>
<name>A0ABY2AN02_9GAMM</name>
<accession>A0ABY2AN02</accession>
<dbReference type="EMBL" id="SJXE01000001">
    <property type="protein sequence ID" value="TCI04579.1"/>
    <property type="molecule type" value="Genomic_DNA"/>
</dbReference>
<feature type="region of interest" description="Disordered" evidence="1">
    <location>
        <begin position="1"/>
        <end position="64"/>
    </location>
</feature>
<feature type="compositionally biased region" description="Polar residues" evidence="1">
    <location>
        <begin position="52"/>
        <end position="64"/>
    </location>
</feature>